<dbReference type="InterPro" id="IPR007171">
    <property type="entry name" value="DUF371"/>
</dbReference>
<dbReference type="Gene3D" id="2.60.120.630">
    <property type="entry name" value="mth639 domain like"/>
    <property type="match status" value="1"/>
</dbReference>
<dbReference type="RefSeq" id="WP_211530260.1">
    <property type="nucleotide sequence ID" value="NZ_JWHL01000003.1"/>
</dbReference>
<sequence>MEIREVIQCRGHANVTGRHPTTFMITTEEEMTLNGDCIIGISADKSLHDLSDAFSDLLSDDRTILRTILVAEGIACEIRSEGSAQMALDHPTDLVWRRSDYVCGRTIGIRSNYVARTLPKGLIEALSSGALMEVTLIAERMD</sequence>
<evidence type="ECO:0008006" key="3">
    <source>
        <dbReference type="Google" id="ProtNLM"/>
    </source>
</evidence>
<name>A0A8J7W9J6_9EURY</name>
<reference evidence="1" key="1">
    <citation type="submission" date="2014-12" db="EMBL/GenBank/DDBJ databases">
        <authorList>
            <person name="Huang H.-H."/>
            <person name="Chen S.-C."/>
            <person name="Lai M.-C."/>
        </authorList>
    </citation>
    <scope>NUCLEOTIDE SEQUENCE</scope>
    <source>
        <strain evidence="1">K1F9705b</strain>
    </source>
</reference>
<comment type="caution">
    <text evidence="1">The sequence shown here is derived from an EMBL/GenBank/DDBJ whole genome shotgun (WGS) entry which is preliminary data.</text>
</comment>
<dbReference type="Proteomes" id="UP000730161">
    <property type="component" value="Unassembled WGS sequence"/>
</dbReference>
<dbReference type="PANTHER" id="PTHR40696:SF1">
    <property type="entry name" value="DUF371 DOMAIN-CONTAINING PROTEIN"/>
    <property type="match status" value="1"/>
</dbReference>
<dbReference type="InterPro" id="IPR023131">
    <property type="entry name" value="Mth639-like_dom_sf"/>
</dbReference>
<organism evidence="1 2">
    <name type="scientific">Methanocalculus chunghsingensis</name>
    <dbReference type="NCBI Taxonomy" id="156457"/>
    <lineage>
        <taxon>Archaea</taxon>
        <taxon>Methanobacteriati</taxon>
        <taxon>Methanobacteriota</taxon>
        <taxon>Stenosarchaea group</taxon>
        <taxon>Methanomicrobia</taxon>
        <taxon>Methanomicrobiales</taxon>
        <taxon>Methanocalculaceae</taxon>
        <taxon>Methanocalculus</taxon>
    </lineage>
</organism>
<dbReference type="Pfam" id="PF04027">
    <property type="entry name" value="DUF371"/>
    <property type="match status" value="1"/>
</dbReference>
<evidence type="ECO:0000313" key="1">
    <source>
        <dbReference type="EMBL" id="MBR1368632.1"/>
    </source>
</evidence>
<dbReference type="OrthoDB" id="9265at2157"/>
<proteinExistence type="predicted"/>
<dbReference type="EMBL" id="JWHL01000003">
    <property type="protein sequence ID" value="MBR1368632.1"/>
    <property type="molecule type" value="Genomic_DNA"/>
</dbReference>
<dbReference type="PANTHER" id="PTHR40696">
    <property type="entry name" value="DUF371 FAMILY PROTEIN"/>
    <property type="match status" value="1"/>
</dbReference>
<protein>
    <recommendedName>
        <fullName evidence="3">DUF371 domain-containing protein</fullName>
    </recommendedName>
</protein>
<accession>A0A8J7W9J6</accession>
<gene>
    <name evidence="1" type="ORF">RJ53_03570</name>
</gene>
<dbReference type="AlphaFoldDB" id="A0A8J7W9J6"/>
<evidence type="ECO:0000313" key="2">
    <source>
        <dbReference type="Proteomes" id="UP000730161"/>
    </source>
</evidence>
<keyword evidence="2" id="KW-1185">Reference proteome</keyword>